<sequence length="348" mass="38434">MEFFASIFLIALLLPPLVVTAQFNSSPVYNVVDFGAVGDGITDDTNISGEIVAEENPSRWKCSDDDCEKYWIQINHVDGLRLYGGGTIYGRGYKWWTMAALEISHSEDVELTDLNFKDNPRMHLVLNNLKSVFVSKINIDAPEHSPNTDGIHLSGSTNVTIDDCLIRTGDDCISIVNGTADVSINRIVCGPGHGVSIGSLGKHGANDKVNNIYISNVVFHKSKNGARIKSWQGGSGYARNITFEKITSIDVENPVIIDQYYCDHQHCKTHDSAVEIYDITFREVLGTSQNRVSVTFECSEAVPCRNVLVDDIYLLSKHHKSTTSDCTNVFGKIQGKQRVPLISCLTQT</sequence>
<dbReference type="InterPro" id="IPR011050">
    <property type="entry name" value="Pectin_lyase_fold/virulence"/>
</dbReference>
<evidence type="ECO:0000256" key="3">
    <source>
        <dbReference type="ARBA" id="ARBA00022512"/>
    </source>
</evidence>
<evidence type="ECO:0000256" key="5">
    <source>
        <dbReference type="ARBA" id="ARBA00022801"/>
    </source>
</evidence>
<dbReference type="InterPro" id="IPR000743">
    <property type="entry name" value="Glyco_hydro_28"/>
</dbReference>
<dbReference type="InterPro" id="IPR006626">
    <property type="entry name" value="PbH1"/>
</dbReference>
<evidence type="ECO:0000256" key="7">
    <source>
        <dbReference type="ARBA" id="ARBA00023316"/>
    </source>
</evidence>
<evidence type="ECO:0000256" key="10">
    <source>
        <dbReference type="SAM" id="SignalP"/>
    </source>
</evidence>
<accession>A0ABD2Y301</accession>
<protein>
    <recommendedName>
        <fullName evidence="13">Polygalacturonase</fullName>
    </recommendedName>
</protein>
<evidence type="ECO:0000256" key="4">
    <source>
        <dbReference type="ARBA" id="ARBA00022525"/>
    </source>
</evidence>
<organism evidence="11 12">
    <name type="scientific">Cinchona calisaya</name>
    <dbReference type="NCBI Taxonomy" id="153742"/>
    <lineage>
        <taxon>Eukaryota</taxon>
        <taxon>Viridiplantae</taxon>
        <taxon>Streptophyta</taxon>
        <taxon>Embryophyta</taxon>
        <taxon>Tracheophyta</taxon>
        <taxon>Spermatophyta</taxon>
        <taxon>Magnoliopsida</taxon>
        <taxon>eudicotyledons</taxon>
        <taxon>Gunneridae</taxon>
        <taxon>Pentapetalae</taxon>
        <taxon>asterids</taxon>
        <taxon>lamiids</taxon>
        <taxon>Gentianales</taxon>
        <taxon>Rubiaceae</taxon>
        <taxon>Cinchonoideae</taxon>
        <taxon>Cinchoneae</taxon>
        <taxon>Cinchona</taxon>
    </lineage>
</organism>
<dbReference type="Gene3D" id="2.160.20.10">
    <property type="entry name" value="Single-stranded right-handed beta-helix, Pectin lyase-like"/>
    <property type="match status" value="1"/>
</dbReference>
<keyword evidence="12" id="KW-1185">Reference proteome</keyword>
<dbReference type="PROSITE" id="PS00502">
    <property type="entry name" value="POLYGALACTURONASE"/>
    <property type="match status" value="1"/>
</dbReference>
<comment type="subcellular location">
    <subcellularLocation>
        <location evidence="1">Secreted</location>
        <location evidence="1">Cell wall</location>
    </subcellularLocation>
</comment>
<keyword evidence="7" id="KW-0961">Cell wall biogenesis/degradation</keyword>
<dbReference type="SMART" id="SM00710">
    <property type="entry name" value="PbH1"/>
    <property type="match status" value="4"/>
</dbReference>
<keyword evidence="10" id="KW-0732">Signal</keyword>
<keyword evidence="5 9" id="KW-0378">Hydrolase</keyword>
<proteinExistence type="inferred from homology"/>
<feature type="chain" id="PRO_5044746814" description="Polygalacturonase" evidence="10">
    <location>
        <begin position="21"/>
        <end position="348"/>
    </location>
</feature>
<dbReference type="PANTHER" id="PTHR31375">
    <property type="match status" value="1"/>
</dbReference>
<dbReference type="EMBL" id="JBJUIK010000015">
    <property type="protein sequence ID" value="KAL3501921.1"/>
    <property type="molecule type" value="Genomic_DNA"/>
</dbReference>
<evidence type="ECO:0000256" key="6">
    <source>
        <dbReference type="ARBA" id="ARBA00023295"/>
    </source>
</evidence>
<evidence type="ECO:0008006" key="13">
    <source>
        <dbReference type="Google" id="ProtNLM"/>
    </source>
</evidence>
<name>A0ABD2Y301_9GENT</name>
<reference evidence="11 12" key="1">
    <citation type="submission" date="2024-11" db="EMBL/GenBank/DDBJ databases">
        <title>A near-complete genome assembly of Cinchona calisaya.</title>
        <authorList>
            <person name="Lian D.C."/>
            <person name="Zhao X.W."/>
            <person name="Wei L."/>
        </authorList>
    </citation>
    <scope>NUCLEOTIDE SEQUENCE [LARGE SCALE GENOMIC DNA]</scope>
    <source>
        <tissue evidence="11">Nenye</tissue>
    </source>
</reference>
<comment type="similarity">
    <text evidence="2 9">Belongs to the glycosyl hydrolase 28 family.</text>
</comment>
<keyword evidence="3" id="KW-0134">Cell wall</keyword>
<evidence type="ECO:0000256" key="1">
    <source>
        <dbReference type="ARBA" id="ARBA00004191"/>
    </source>
</evidence>
<keyword evidence="6 9" id="KW-0326">Glycosidase</keyword>
<dbReference type="Proteomes" id="UP001630127">
    <property type="component" value="Unassembled WGS sequence"/>
</dbReference>
<feature type="active site" evidence="8">
    <location>
        <position position="193"/>
    </location>
</feature>
<dbReference type="AlphaFoldDB" id="A0ABD2Y301"/>
<evidence type="ECO:0000256" key="9">
    <source>
        <dbReference type="RuleBase" id="RU361169"/>
    </source>
</evidence>
<feature type="signal peptide" evidence="10">
    <location>
        <begin position="1"/>
        <end position="20"/>
    </location>
</feature>
<dbReference type="GO" id="GO:0071555">
    <property type="term" value="P:cell wall organization"/>
    <property type="evidence" value="ECO:0007669"/>
    <property type="project" value="UniProtKB-KW"/>
</dbReference>
<keyword evidence="4" id="KW-0964">Secreted</keyword>
<evidence type="ECO:0000256" key="8">
    <source>
        <dbReference type="PROSITE-ProRule" id="PRU10052"/>
    </source>
</evidence>
<gene>
    <name evidence="11" type="ORF">ACH5RR_036370</name>
</gene>
<dbReference type="GO" id="GO:0004553">
    <property type="term" value="F:hydrolase activity, hydrolyzing O-glycosyl compounds"/>
    <property type="evidence" value="ECO:0007669"/>
    <property type="project" value="UniProtKB-ARBA"/>
</dbReference>
<evidence type="ECO:0000313" key="11">
    <source>
        <dbReference type="EMBL" id="KAL3501921.1"/>
    </source>
</evidence>
<evidence type="ECO:0000313" key="12">
    <source>
        <dbReference type="Proteomes" id="UP001630127"/>
    </source>
</evidence>
<dbReference type="InterPro" id="IPR012334">
    <property type="entry name" value="Pectin_lyas_fold"/>
</dbReference>
<comment type="caution">
    <text evidence="11">The sequence shown here is derived from an EMBL/GenBank/DDBJ whole genome shotgun (WGS) entry which is preliminary data.</text>
</comment>
<dbReference type="Pfam" id="PF00295">
    <property type="entry name" value="Glyco_hydro_28"/>
    <property type="match status" value="1"/>
</dbReference>
<dbReference type="SUPFAM" id="SSF51126">
    <property type="entry name" value="Pectin lyase-like"/>
    <property type="match status" value="1"/>
</dbReference>
<evidence type="ECO:0000256" key="2">
    <source>
        <dbReference type="ARBA" id="ARBA00008834"/>
    </source>
</evidence>